<evidence type="ECO:0000313" key="3">
    <source>
        <dbReference type="Proteomes" id="UP000824504"/>
    </source>
</evidence>
<protein>
    <submittedName>
        <fullName evidence="2">Uncharacterized protein</fullName>
    </submittedName>
</protein>
<dbReference type="Proteomes" id="UP000824504">
    <property type="component" value="Chromosome"/>
</dbReference>
<reference evidence="2 3" key="1">
    <citation type="submission" date="2021-07" db="EMBL/GenBank/DDBJ databases">
        <title>complete genome sequencing of Tessaracoccus sp.J1M15.</title>
        <authorList>
            <person name="Bae J.-W."/>
            <person name="Kim D.-y."/>
        </authorList>
    </citation>
    <scope>NUCLEOTIDE SEQUENCE [LARGE SCALE GENOMIC DNA]</scope>
    <source>
        <strain evidence="2 3">J1M15</strain>
    </source>
</reference>
<proteinExistence type="predicted"/>
<dbReference type="EMBL" id="CP079216">
    <property type="protein sequence ID" value="QXT61630.1"/>
    <property type="molecule type" value="Genomic_DNA"/>
</dbReference>
<sequence length="183" mass="18661">MDEVPGLDPTTVTPGGPTARGNFPDDVFTVSIVSGSVGTTKVVTGSFNWRDSFSGQGAPLNFAALRFSSGCGTMSGHASSTKSVTGASTKRTSLRSAGVGTNSPIWNVNATTSGFANQADVGAFTVKYDTKGCGSKKVQAAFDYEANQGGSVVSVSAGWRGLNIGYNSVGLELTKSSKAITIN</sequence>
<accession>A0ABX8SG27</accession>
<feature type="region of interest" description="Disordered" evidence="1">
    <location>
        <begin position="1"/>
        <end position="23"/>
    </location>
</feature>
<evidence type="ECO:0000313" key="2">
    <source>
        <dbReference type="EMBL" id="QXT61630.1"/>
    </source>
</evidence>
<organism evidence="2 3">
    <name type="scientific">Tessaracoccus palaemonis</name>
    <dbReference type="NCBI Taxonomy" id="2829499"/>
    <lineage>
        <taxon>Bacteria</taxon>
        <taxon>Bacillati</taxon>
        <taxon>Actinomycetota</taxon>
        <taxon>Actinomycetes</taxon>
        <taxon>Propionibacteriales</taxon>
        <taxon>Propionibacteriaceae</taxon>
        <taxon>Tessaracoccus</taxon>
    </lineage>
</organism>
<gene>
    <name evidence="2" type="ORF">KDB89_07340</name>
</gene>
<name>A0ABX8SG27_9ACTN</name>
<dbReference type="RefSeq" id="WP_219079746.1">
    <property type="nucleotide sequence ID" value="NZ_CP079216.1"/>
</dbReference>
<keyword evidence="3" id="KW-1185">Reference proteome</keyword>
<evidence type="ECO:0000256" key="1">
    <source>
        <dbReference type="SAM" id="MobiDB-lite"/>
    </source>
</evidence>